<evidence type="ECO:0000313" key="2">
    <source>
        <dbReference type="Proteomes" id="UP000078572"/>
    </source>
</evidence>
<evidence type="ECO:0000313" key="1">
    <source>
        <dbReference type="EMBL" id="ANJ74199.1"/>
    </source>
</evidence>
<sequence>MDAASHHGRRNKVPEVTALFWVIKMMATTVGAAAADALNLGWQFGLGGTTAVMGALFAAALTGQLRTHRYLPWLYWITALLASVFGTLVVDLLIARAGLPTGASTVVLSVALLATLVLWRRREGTLALDAVDTPVRERLYWLAVLLAFALGTACGDWLIESLRLGYAQSALGFGVLVAVAAMARFGFGVGAAPAFWWAFVLTRPLGAACRDLLAQPEANGGLGLSTGAVNALFLAVVVGLVAYLSALEHAADATHDSSAASR</sequence>
<protein>
    <submittedName>
        <fullName evidence="1">Uncharacterized protein</fullName>
    </submittedName>
</protein>
<dbReference type="Pfam" id="PF03988">
    <property type="entry name" value="DUF347"/>
    <property type="match status" value="4"/>
</dbReference>
<gene>
    <name evidence="1" type="ORF">A9Y76_17845</name>
</gene>
<dbReference type="RefSeq" id="WP_064805936.1">
    <property type="nucleotide sequence ID" value="NZ_CP016022.1"/>
</dbReference>
<dbReference type="GeneID" id="61527890"/>
<dbReference type="OrthoDB" id="9794709at2"/>
<dbReference type="Proteomes" id="UP000078572">
    <property type="component" value="Chromosome 1"/>
</dbReference>
<reference evidence="2" key="1">
    <citation type="submission" date="2016-06" db="EMBL/GenBank/DDBJ databases">
        <authorList>
            <person name="Xu Y."/>
            <person name="Nagy A."/>
            <person name="Yan X."/>
            <person name="Kim S.W."/>
            <person name="Haley B."/>
            <person name="Liu N.T."/>
            <person name="Nou X."/>
        </authorList>
    </citation>
    <scope>NUCLEOTIDE SEQUENCE [LARGE SCALE GENOMIC DNA]</scope>
    <source>
        <strain evidence="2">ATCC 49129</strain>
    </source>
</reference>
<accession>A0A192A1D8</accession>
<dbReference type="EMBL" id="CP016022">
    <property type="protein sequence ID" value="ANJ74199.1"/>
    <property type="molecule type" value="Genomic_DNA"/>
</dbReference>
<dbReference type="AlphaFoldDB" id="A0A192A1D8"/>
<dbReference type="STRING" id="190721.ACS15_3762"/>
<keyword evidence="2" id="KW-1185">Reference proteome</keyword>
<dbReference type="InterPro" id="IPR007136">
    <property type="entry name" value="DUF347"/>
</dbReference>
<organism evidence="1 2">
    <name type="scientific">Ralstonia insidiosa</name>
    <dbReference type="NCBI Taxonomy" id="190721"/>
    <lineage>
        <taxon>Bacteria</taxon>
        <taxon>Pseudomonadati</taxon>
        <taxon>Pseudomonadota</taxon>
        <taxon>Betaproteobacteria</taxon>
        <taxon>Burkholderiales</taxon>
        <taxon>Burkholderiaceae</taxon>
        <taxon>Ralstonia</taxon>
    </lineage>
</organism>
<proteinExistence type="predicted"/>
<name>A0A192A1D8_9RALS</name>